<sequence length="67" mass="7454">MTILNQVIIVEGKSDKKRVKQVIDQPIEIICTNGTMGVDKLDAMIESLYGKQVHILVDSDNEGEKNP</sequence>
<protein>
    <submittedName>
        <fullName evidence="2">TOPRIM domain topiosmerase/primase protein</fullName>
    </submittedName>
</protein>
<dbReference type="Proteomes" id="UP000255277">
    <property type="component" value="Unassembled WGS sequence"/>
</dbReference>
<dbReference type="Gene3D" id="3.40.1360.10">
    <property type="match status" value="1"/>
</dbReference>
<organism evidence="2 3">
    <name type="scientific">Staphylococcus gallinarum</name>
    <dbReference type="NCBI Taxonomy" id="1293"/>
    <lineage>
        <taxon>Bacteria</taxon>
        <taxon>Bacillati</taxon>
        <taxon>Bacillota</taxon>
        <taxon>Bacilli</taxon>
        <taxon>Bacillales</taxon>
        <taxon>Staphylococcaceae</taxon>
        <taxon>Staphylococcus</taxon>
    </lineage>
</organism>
<dbReference type="EMBL" id="UHDK01000001">
    <property type="protein sequence ID" value="SUM32214.1"/>
    <property type="molecule type" value="Genomic_DNA"/>
</dbReference>
<dbReference type="PANTHER" id="PTHR39964">
    <property type="entry name" value="UPF0292 PROTEIN TK1411"/>
    <property type="match status" value="1"/>
</dbReference>
<reference evidence="2 3" key="1">
    <citation type="submission" date="2018-06" db="EMBL/GenBank/DDBJ databases">
        <authorList>
            <consortium name="Pathogen Informatics"/>
            <person name="Doyle S."/>
        </authorList>
    </citation>
    <scope>NUCLEOTIDE SEQUENCE [LARGE SCALE GENOMIC DNA]</scope>
    <source>
        <strain evidence="2 3">NCTC12195</strain>
    </source>
</reference>
<dbReference type="SUPFAM" id="SSF110455">
    <property type="entry name" value="Toprim domain"/>
    <property type="match status" value="1"/>
</dbReference>
<dbReference type="InterPro" id="IPR006171">
    <property type="entry name" value="TOPRIM_dom"/>
</dbReference>
<dbReference type="PANTHER" id="PTHR39964:SF2">
    <property type="entry name" value="UPF0292 PROTEIN MJ1624"/>
    <property type="match status" value="1"/>
</dbReference>
<proteinExistence type="predicted"/>
<name>A0A380FG88_STAGA</name>
<accession>A0A380FG88</accession>
<evidence type="ECO:0000313" key="2">
    <source>
        <dbReference type="EMBL" id="SUM32214.1"/>
    </source>
</evidence>
<dbReference type="Pfam" id="PF01751">
    <property type="entry name" value="Toprim"/>
    <property type="match status" value="1"/>
</dbReference>
<evidence type="ECO:0000259" key="1">
    <source>
        <dbReference type="PROSITE" id="PS50880"/>
    </source>
</evidence>
<feature type="domain" description="Toprim" evidence="1">
    <location>
        <begin position="5"/>
        <end position="67"/>
    </location>
</feature>
<evidence type="ECO:0000313" key="3">
    <source>
        <dbReference type="Proteomes" id="UP000255277"/>
    </source>
</evidence>
<dbReference type="AlphaFoldDB" id="A0A380FG88"/>
<gene>
    <name evidence="2" type="ORF">NCTC12195_01655</name>
</gene>
<dbReference type="PROSITE" id="PS50880">
    <property type="entry name" value="TOPRIM"/>
    <property type="match status" value="1"/>
</dbReference>